<dbReference type="InterPro" id="IPR001878">
    <property type="entry name" value="Znf_CCHC"/>
</dbReference>
<dbReference type="SMART" id="SM00343">
    <property type="entry name" value="ZnF_C2HC"/>
    <property type="match status" value="2"/>
</dbReference>
<evidence type="ECO:0000313" key="2">
    <source>
        <dbReference type="EMBL" id="KAH9644279.1"/>
    </source>
</evidence>
<dbReference type="GO" id="GO:0008270">
    <property type="term" value="F:zinc ion binding"/>
    <property type="evidence" value="ECO:0007669"/>
    <property type="project" value="InterPro"/>
</dbReference>
<dbReference type="Gene3D" id="2.40.70.10">
    <property type="entry name" value="Acid Proteases"/>
    <property type="match status" value="1"/>
</dbReference>
<dbReference type="GO" id="GO:0006508">
    <property type="term" value="P:proteolysis"/>
    <property type="evidence" value="ECO:0007669"/>
    <property type="project" value="InterPro"/>
</dbReference>
<gene>
    <name evidence="2" type="ORF">HF086_003778</name>
</gene>
<protein>
    <recommendedName>
        <fullName evidence="1">CCHC-type domain-containing protein</fullName>
    </recommendedName>
</protein>
<dbReference type="EMBL" id="JACEFF010000093">
    <property type="protein sequence ID" value="KAH9644279.1"/>
    <property type="molecule type" value="Genomic_DNA"/>
</dbReference>
<dbReference type="PROSITE" id="PS00141">
    <property type="entry name" value="ASP_PROTEASE"/>
    <property type="match status" value="1"/>
</dbReference>
<dbReference type="GO" id="GO:0003676">
    <property type="term" value="F:nucleic acid binding"/>
    <property type="evidence" value="ECO:0007669"/>
    <property type="project" value="InterPro"/>
</dbReference>
<dbReference type="InterPro" id="IPR040676">
    <property type="entry name" value="DUF5641"/>
</dbReference>
<evidence type="ECO:0000313" key="3">
    <source>
        <dbReference type="Proteomes" id="UP000814243"/>
    </source>
</evidence>
<dbReference type="PANTHER" id="PTHR47331">
    <property type="entry name" value="PHD-TYPE DOMAIN-CONTAINING PROTEIN"/>
    <property type="match status" value="1"/>
</dbReference>
<dbReference type="CDD" id="cd00303">
    <property type="entry name" value="retropepsin_like"/>
    <property type="match status" value="1"/>
</dbReference>
<sequence>MSQASRKLADPIKKRSYIKGRLTMFKTYIDNIEKLEKLTDQQISELRLRISKLEACFSTFDDLQSEIEIESENPDEQMKALDQPIDYWDTIIIHLAVNKLDHATSRRWEEHKSSLGEVPTLDEFFKFIRDRADVLEASRPSKLNIKAERAATFVASSQPHINRNFNNNCVICNQEHRLFECTRFISMSLDERNDVVSKYKLCINCFKPGHRAYNCKSFGCKICKYKHNALLHRNRPQSEDSSTKVSSTQAVTKVTSHSTSSVGVVAGCEPPPTELAVASSCAVPTRYVPPSAEPVSLSTVASQYVLLSTALVKVFSKNKNKYYVARVLLDSGSQLSLVTESFCKKLGLSCKRIDHNFNINGIGNSKLQLVESSNFVIKSMHNNFSVEINCMILPRITNMLPSVKVNVDKLNIPGDILVDLADSRFYEPSEVDILIGADLFWELVTSQQVKLGKGLPTLQSSKLGWLVTGPVDILCIPKIEAKCNLARGVSDQLEKFWKVEEVICIDKIPSSTEEEFCEKHFVKNMYRTENGRFCIKMPFHTSPSVLGDTFVKAKSRLINLEKRLKKQPGIKDIYEQLEQMRQHFWMRWQHEYISELQHRTKWRKPDINLRIGDMVIIKESNLPPLRWKIGRIHDLHMGNDGVSRVADVRTASGTVRRAINRLCPLFEPEDEQFKKPEDGKLKVRPSTGGVC</sequence>
<proteinExistence type="predicted"/>
<evidence type="ECO:0000259" key="1">
    <source>
        <dbReference type="SMART" id="SM00343"/>
    </source>
</evidence>
<dbReference type="GO" id="GO:0004190">
    <property type="term" value="F:aspartic-type endopeptidase activity"/>
    <property type="evidence" value="ECO:0007669"/>
    <property type="project" value="InterPro"/>
</dbReference>
<dbReference type="InterPro" id="IPR021109">
    <property type="entry name" value="Peptidase_aspartic_dom_sf"/>
</dbReference>
<name>A0A922MWV3_SPOEX</name>
<accession>A0A922MWV3</accession>
<dbReference type="InterPro" id="IPR001969">
    <property type="entry name" value="Aspartic_peptidase_AS"/>
</dbReference>
<comment type="caution">
    <text evidence="2">The sequence shown here is derived from an EMBL/GenBank/DDBJ whole genome shotgun (WGS) entry which is preliminary data.</text>
</comment>
<dbReference type="Pfam" id="PF18701">
    <property type="entry name" value="DUF5641"/>
    <property type="match status" value="1"/>
</dbReference>
<dbReference type="Proteomes" id="UP000814243">
    <property type="component" value="Unassembled WGS sequence"/>
</dbReference>
<feature type="domain" description="CCHC-type" evidence="1">
    <location>
        <begin position="201"/>
        <end position="217"/>
    </location>
</feature>
<dbReference type="AlphaFoldDB" id="A0A922MWV3"/>
<reference evidence="2" key="1">
    <citation type="journal article" date="2021" name="G3 (Bethesda)">
        <title>Genome and transcriptome analysis of the beet armyworm Spodoptera exigua reveals targets for pest control. .</title>
        <authorList>
            <person name="Simon S."/>
            <person name="Breeschoten T."/>
            <person name="Jansen H.J."/>
            <person name="Dirks R.P."/>
            <person name="Schranz M.E."/>
            <person name="Ros V.I.D."/>
        </authorList>
    </citation>
    <scope>NUCLEOTIDE SEQUENCE</scope>
    <source>
        <strain evidence="2">TB_SE_WUR_2020</strain>
    </source>
</reference>
<feature type="domain" description="CCHC-type" evidence="1">
    <location>
        <begin position="168"/>
        <end position="183"/>
    </location>
</feature>
<organism evidence="2 3">
    <name type="scientific">Spodoptera exigua</name>
    <name type="common">Beet armyworm</name>
    <name type="synonym">Noctua fulgens</name>
    <dbReference type="NCBI Taxonomy" id="7107"/>
    <lineage>
        <taxon>Eukaryota</taxon>
        <taxon>Metazoa</taxon>
        <taxon>Ecdysozoa</taxon>
        <taxon>Arthropoda</taxon>
        <taxon>Hexapoda</taxon>
        <taxon>Insecta</taxon>
        <taxon>Pterygota</taxon>
        <taxon>Neoptera</taxon>
        <taxon>Endopterygota</taxon>
        <taxon>Lepidoptera</taxon>
        <taxon>Glossata</taxon>
        <taxon>Ditrysia</taxon>
        <taxon>Noctuoidea</taxon>
        <taxon>Noctuidae</taxon>
        <taxon>Amphipyrinae</taxon>
        <taxon>Spodoptera</taxon>
    </lineage>
</organism>
<dbReference type="PANTHER" id="PTHR47331:SF5">
    <property type="entry name" value="RIBONUCLEASE H"/>
    <property type="match status" value="1"/>
</dbReference>